<protein>
    <submittedName>
        <fullName evidence="2">Uncharacterized protein</fullName>
    </submittedName>
</protein>
<organism evidence="2">
    <name type="scientific">Arundo donax</name>
    <name type="common">Giant reed</name>
    <name type="synonym">Donax arundinaceus</name>
    <dbReference type="NCBI Taxonomy" id="35708"/>
    <lineage>
        <taxon>Eukaryota</taxon>
        <taxon>Viridiplantae</taxon>
        <taxon>Streptophyta</taxon>
        <taxon>Embryophyta</taxon>
        <taxon>Tracheophyta</taxon>
        <taxon>Spermatophyta</taxon>
        <taxon>Magnoliopsida</taxon>
        <taxon>Liliopsida</taxon>
        <taxon>Poales</taxon>
        <taxon>Poaceae</taxon>
        <taxon>PACMAD clade</taxon>
        <taxon>Arundinoideae</taxon>
        <taxon>Arundineae</taxon>
        <taxon>Arundo</taxon>
    </lineage>
</organism>
<accession>A0A0A8Y9I4</accession>
<keyword evidence="1" id="KW-0472">Membrane</keyword>
<proteinExistence type="predicted"/>
<reference evidence="2" key="2">
    <citation type="journal article" date="2015" name="Data Brief">
        <title>Shoot transcriptome of the giant reed, Arundo donax.</title>
        <authorList>
            <person name="Barrero R.A."/>
            <person name="Guerrero F.D."/>
            <person name="Moolhuijzen P."/>
            <person name="Goolsby J.A."/>
            <person name="Tidwell J."/>
            <person name="Bellgard S.E."/>
            <person name="Bellgard M.I."/>
        </authorList>
    </citation>
    <scope>NUCLEOTIDE SEQUENCE</scope>
    <source>
        <tissue evidence="2">Shoot tissue taken approximately 20 cm above the soil surface</tissue>
    </source>
</reference>
<keyword evidence="1" id="KW-1133">Transmembrane helix</keyword>
<reference evidence="2" key="1">
    <citation type="submission" date="2014-09" db="EMBL/GenBank/DDBJ databases">
        <authorList>
            <person name="Magalhaes I.L.F."/>
            <person name="Oliveira U."/>
            <person name="Santos F.R."/>
            <person name="Vidigal T.H.D.A."/>
            <person name="Brescovit A.D."/>
            <person name="Santos A.J."/>
        </authorList>
    </citation>
    <scope>NUCLEOTIDE SEQUENCE</scope>
    <source>
        <tissue evidence="2">Shoot tissue taken approximately 20 cm above the soil surface</tissue>
    </source>
</reference>
<feature type="transmembrane region" description="Helical" evidence="1">
    <location>
        <begin position="12"/>
        <end position="38"/>
    </location>
</feature>
<dbReference type="AlphaFoldDB" id="A0A0A8Y9I4"/>
<name>A0A0A8Y9I4_ARUDO</name>
<dbReference type="EMBL" id="GBRH01274889">
    <property type="protein sequence ID" value="JAD23006.1"/>
    <property type="molecule type" value="Transcribed_RNA"/>
</dbReference>
<evidence type="ECO:0000256" key="1">
    <source>
        <dbReference type="SAM" id="Phobius"/>
    </source>
</evidence>
<evidence type="ECO:0000313" key="2">
    <source>
        <dbReference type="EMBL" id="JAD23006.1"/>
    </source>
</evidence>
<keyword evidence="1" id="KW-0812">Transmembrane</keyword>
<sequence length="39" mass="4126">MKACLSGSVGEASFGFLGLRCSAAAVLFIVLLLCCYFYT</sequence>